<dbReference type="PROSITE" id="PS01095">
    <property type="entry name" value="GH18_1"/>
    <property type="match status" value="1"/>
</dbReference>
<evidence type="ECO:0000313" key="6">
    <source>
        <dbReference type="EMBL" id="NDL59653.1"/>
    </source>
</evidence>
<dbReference type="InterPro" id="IPR001579">
    <property type="entry name" value="Glyco_hydro_18_chit_AS"/>
</dbReference>
<name>A0A7K3M8P8_9ACTN</name>
<dbReference type="Proteomes" id="UP000460435">
    <property type="component" value="Unassembled WGS sequence"/>
</dbReference>
<reference evidence="6 7" key="1">
    <citation type="submission" date="2019-11" db="EMBL/GenBank/DDBJ databases">
        <authorList>
            <person name="Li X.-J."/>
            <person name="Feng X.-M."/>
        </authorList>
    </citation>
    <scope>NUCLEOTIDE SEQUENCE [LARGE SCALE GENOMIC DNA]</scope>
    <source>
        <strain evidence="6 7">XMNu-373</strain>
    </source>
</reference>
<dbReference type="InterPro" id="IPR011583">
    <property type="entry name" value="Chitinase_II/V-like_cat"/>
</dbReference>
<evidence type="ECO:0000256" key="1">
    <source>
        <dbReference type="ARBA" id="ARBA00022801"/>
    </source>
</evidence>
<keyword evidence="7" id="KW-1185">Reference proteome</keyword>
<accession>A0A7K3M8P8</accession>
<keyword evidence="2 3" id="KW-0326">Glycosidase</keyword>
<evidence type="ECO:0000256" key="2">
    <source>
        <dbReference type="ARBA" id="ARBA00023295"/>
    </source>
</evidence>
<keyword evidence="1 3" id="KW-0378">Hydrolase</keyword>
<comment type="caution">
    <text evidence="6">The sequence shown here is derived from an EMBL/GenBank/DDBJ whole genome shotgun (WGS) entry which is preliminary data.</text>
</comment>
<dbReference type="Gene3D" id="3.20.20.80">
    <property type="entry name" value="Glycosidases"/>
    <property type="match status" value="1"/>
</dbReference>
<dbReference type="GO" id="GO:0008061">
    <property type="term" value="F:chitin binding"/>
    <property type="evidence" value="ECO:0007669"/>
    <property type="project" value="InterPro"/>
</dbReference>
<dbReference type="PANTHER" id="PTHR46066:SF2">
    <property type="entry name" value="CHITINASE DOMAIN-CONTAINING PROTEIN 1"/>
    <property type="match status" value="1"/>
</dbReference>
<evidence type="ECO:0000256" key="4">
    <source>
        <dbReference type="RuleBase" id="RU004453"/>
    </source>
</evidence>
<evidence type="ECO:0000259" key="5">
    <source>
        <dbReference type="PROSITE" id="PS51910"/>
    </source>
</evidence>
<dbReference type="EMBL" id="WLZY01000008">
    <property type="protein sequence ID" value="NDL59653.1"/>
    <property type="molecule type" value="Genomic_DNA"/>
</dbReference>
<dbReference type="InterPro" id="IPR029070">
    <property type="entry name" value="Chitinase_insertion_sf"/>
</dbReference>
<proteinExistence type="inferred from homology"/>
<feature type="domain" description="GH18" evidence="5">
    <location>
        <begin position="53"/>
        <end position="372"/>
    </location>
</feature>
<dbReference type="PROSITE" id="PS51910">
    <property type="entry name" value="GH18_2"/>
    <property type="match status" value="1"/>
</dbReference>
<protein>
    <submittedName>
        <fullName evidence="6">Peptidoglycan hydrolase</fullName>
    </submittedName>
</protein>
<sequence length="372" mass="41257">MARHRRMRSKALAVLMAGAAVTVVAVLALLVGIARSPSPSSPEESPVADPGHPLVIGYVPYWDQERAFDVLWEQSDLLDEVSPVWYSIEPTGEVVLADDTHVTVDTEAVREASRRGVRVIPTVTNLRNGEWDAAAVQAVLHDPARRGTHVDELVSLAVAERYDGIDVDYEHLEAADREAFTDFLTDLANRLQAEDKVLTVALHAKTSDEGYAARNEAQDYQAIGRIADQVRVMTYDYSWESSPPGPVAPRDWVDDVLEWTVTQIPPDKVILGIVLLGYDWVNGQGITIDYTDAMARSEEYDAPVQRSDDGSPWLTFHSAHGNQHEIWFEDAVSVGAKLELVSEYNLGGVFFWRLGGEDANVWRQLPSVLDEP</sequence>
<evidence type="ECO:0000313" key="7">
    <source>
        <dbReference type="Proteomes" id="UP000460435"/>
    </source>
</evidence>
<dbReference type="Gene3D" id="3.10.50.10">
    <property type="match status" value="1"/>
</dbReference>
<gene>
    <name evidence="6" type="ORF">F7O44_21510</name>
</gene>
<dbReference type="SMART" id="SM00636">
    <property type="entry name" value="Glyco_18"/>
    <property type="match status" value="1"/>
</dbReference>
<dbReference type="GO" id="GO:0004553">
    <property type="term" value="F:hydrolase activity, hydrolyzing O-glycosyl compounds"/>
    <property type="evidence" value="ECO:0007669"/>
    <property type="project" value="InterPro"/>
</dbReference>
<dbReference type="InterPro" id="IPR001223">
    <property type="entry name" value="Glyco_hydro18_cat"/>
</dbReference>
<dbReference type="InterPro" id="IPR017853">
    <property type="entry name" value="GH"/>
</dbReference>
<organism evidence="6 7">
    <name type="scientific">Phytoactinopolyspora mesophila</name>
    <dbReference type="NCBI Taxonomy" id="2650750"/>
    <lineage>
        <taxon>Bacteria</taxon>
        <taxon>Bacillati</taxon>
        <taxon>Actinomycetota</taxon>
        <taxon>Actinomycetes</taxon>
        <taxon>Jiangellales</taxon>
        <taxon>Jiangellaceae</taxon>
        <taxon>Phytoactinopolyspora</taxon>
    </lineage>
</organism>
<dbReference type="AlphaFoldDB" id="A0A7K3M8P8"/>
<dbReference type="GO" id="GO:0005975">
    <property type="term" value="P:carbohydrate metabolic process"/>
    <property type="evidence" value="ECO:0007669"/>
    <property type="project" value="InterPro"/>
</dbReference>
<dbReference type="Pfam" id="PF00704">
    <property type="entry name" value="Glyco_hydro_18"/>
    <property type="match status" value="1"/>
</dbReference>
<dbReference type="PANTHER" id="PTHR46066">
    <property type="entry name" value="CHITINASE DOMAIN-CONTAINING PROTEIN 1 FAMILY MEMBER"/>
    <property type="match status" value="1"/>
</dbReference>
<comment type="similarity">
    <text evidence="4">Belongs to the glycosyl hydrolase 18 family.</text>
</comment>
<dbReference type="SUPFAM" id="SSF51445">
    <property type="entry name" value="(Trans)glycosidases"/>
    <property type="match status" value="1"/>
</dbReference>
<evidence type="ECO:0000256" key="3">
    <source>
        <dbReference type="RuleBase" id="RU000489"/>
    </source>
</evidence>